<dbReference type="InParanoid" id="A0A0G4G753"/>
<dbReference type="OMA" id="SHKEVCF"/>
<dbReference type="STRING" id="1169540.A0A0G4G753"/>
<proteinExistence type="inferred from homology"/>
<evidence type="ECO:0000313" key="9">
    <source>
        <dbReference type="Proteomes" id="UP000041254"/>
    </source>
</evidence>
<feature type="signal peptide" evidence="7">
    <location>
        <begin position="1"/>
        <end position="23"/>
    </location>
</feature>
<evidence type="ECO:0008006" key="10">
    <source>
        <dbReference type="Google" id="ProtNLM"/>
    </source>
</evidence>
<dbReference type="PANTHER" id="PTHR13234">
    <property type="entry name" value="GAMMA-INTERFERON INDUCIBLE LYSOSOMAL THIOL REDUCTASE GILT"/>
    <property type="match status" value="1"/>
</dbReference>
<gene>
    <name evidence="8" type="ORF">Vbra_3199</name>
</gene>
<evidence type="ECO:0000313" key="8">
    <source>
        <dbReference type="EMBL" id="CEM24451.1"/>
    </source>
</evidence>
<evidence type="ECO:0000256" key="2">
    <source>
        <dbReference type="ARBA" id="ARBA00005679"/>
    </source>
</evidence>
<dbReference type="Pfam" id="PF03227">
    <property type="entry name" value="GILT"/>
    <property type="match status" value="1"/>
</dbReference>
<dbReference type="Proteomes" id="UP000041254">
    <property type="component" value="Unassembled WGS sequence"/>
</dbReference>
<evidence type="ECO:0000256" key="6">
    <source>
        <dbReference type="SAM" id="MobiDB-lite"/>
    </source>
</evidence>
<dbReference type="VEuPathDB" id="CryptoDB:Vbra_3199"/>
<comment type="similarity">
    <text evidence="2">Belongs to the GILT family.</text>
</comment>
<protein>
    <recommendedName>
        <fullName evidence="10">Gamma-interferon-inducible lysosomal thiol reductase</fullName>
    </recommendedName>
</protein>
<feature type="region of interest" description="Disordered" evidence="6">
    <location>
        <begin position="214"/>
        <end position="235"/>
    </location>
</feature>
<name>A0A0G4G753_VITBC</name>
<evidence type="ECO:0000256" key="4">
    <source>
        <dbReference type="ARBA" id="ARBA00022729"/>
    </source>
</evidence>
<feature type="compositionally biased region" description="Basic and acidic residues" evidence="6">
    <location>
        <begin position="215"/>
        <end position="224"/>
    </location>
</feature>
<dbReference type="EMBL" id="CDMY01000581">
    <property type="protein sequence ID" value="CEM24451.1"/>
    <property type="molecule type" value="Genomic_DNA"/>
</dbReference>
<dbReference type="InterPro" id="IPR004911">
    <property type="entry name" value="Interferon-induced_GILT"/>
</dbReference>
<keyword evidence="9" id="KW-1185">Reference proteome</keyword>
<keyword evidence="4 7" id="KW-0732">Signal</keyword>
<evidence type="ECO:0000256" key="1">
    <source>
        <dbReference type="ARBA" id="ARBA00004613"/>
    </source>
</evidence>
<dbReference type="GO" id="GO:0016671">
    <property type="term" value="F:oxidoreductase activity, acting on a sulfur group of donors, disulfide as acceptor"/>
    <property type="evidence" value="ECO:0007669"/>
    <property type="project" value="InterPro"/>
</dbReference>
<keyword evidence="3" id="KW-0964">Secreted</keyword>
<reference evidence="8 9" key="1">
    <citation type="submission" date="2014-11" db="EMBL/GenBank/DDBJ databases">
        <authorList>
            <person name="Zhu J."/>
            <person name="Qi W."/>
            <person name="Song R."/>
        </authorList>
    </citation>
    <scope>NUCLEOTIDE SEQUENCE [LARGE SCALE GENOMIC DNA]</scope>
</reference>
<accession>A0A0G4G753</accession>
<evidence type="ECO:0000256" key="3">
    <source>
        <dbReference type="ARBA" id="ARBA00022525"/>
    </source>
</evidence>
<evidence type="ECO:0000256" key="7">
    <source>
        <dbReference type="SAM" id="SignalP"/>
    </source>
</evidence>
<keyword evidence="5" id="KW-0325">Glycoprotein</keyword>
<dbReference type="PhylomeDB" id="A0A0G4G753"/>
<organism evidence="8 9">
    <name type="scientific">Vitrella brassicaformis (strain CCMP3155)</name>
    <dbReference type="NCBI Taxonomy" id="1169540"/>
    <lineage>
        <taxon>Eukaryota</taxon>
        <taxon>Sar</taxon>
        <taxon>Alveolata</taxon>
        <taxon>Colpodellida</taxon>
        <taxon>Vitrellaceae</taxon>
        <taxon>Vitrella</taxon>
    </lineage>
</organism>
<dbReference type="PANTHER" id="PTHR13234:SF8">
    <property type="entry name" value="GAMMA-INTERFERON-INDUCIBLE LYSOSOMAL THIOL REDUCTASE"/>
    <property type="match status" value="1"/>
</dbReference>
<comment type="subcellular location">
    <subcellularLocation>
        <location evidence="1">Secreted</location>
    </subcellularLocation>
</comment>
<dbReference type="OrthoDB" id="958254at2759"/>
<feature type="chain" id="PRO_5005190287" description="Gamma-interferon-inducible lysosomal thiol reductase" evidence="7">
    <location>
        <begin position="24"/>
        <end position="252"/>
    </location>
</feature>
<dbReference type="AlphaFoldDB" id="A0A0G4G753"/>
<evidence type="ECO:0000256" key="5">
    <source>
        <dbReference type="ARBA" id="ARBA00023180"/>
    </source>
</evidence>
<dbReference type="GO" id="GO:0005576">
    <property type="term" value="C:extracellular region"/>
    <property type="evidence" value="ECO:0007669"/>
    <property type="project" value="UniProtKB-SubCell"/>
</dbReference>
<sequence length="252" mass="28244">MDLVKYVFFLCTALGLAPERTAGQKVSVTLYYESLCPFCRRWIAYQLLPLWSSELKEYVTPSLIPYGNAHEKRVDGHYKFQCQHGEEECVLNTIEACIIKKLGDKTDQLLGVIGCIEDPGKEPGSWHDCVPNDTLLEEVKTCATTEEGEQLQHYYAQETDGLVPAHKYVPWVLIDNKHSALAEMNLKSAVCRRLKDTISTVPATCNDFIVQQQDAHAHDDKEEGQPSSGRTFRPAPAITTAVRAGLAQVLYQ</sequence>